<feature type="transmembrane region" description="Helical" evidence="6">
    <location>
        <begin position="13"/>
        <end position="32"/>
    </location>
</feature>
<dbReference type="PRINTS" id="PR00260">
    <property type="entry name" value="CHEMTRNSDUCR"/>
</dbReference>
<keyword evidence="13" id="KW-1185">Reference proteome</keyword>
<dbReference type="PROSITE" id="PS50192">
    <property type="entry name" value="T_SNARE"/>
    <property type="match status" value="1"/>
</dbReference>
<dbReference type="Proteomes" id="UP000298774">
    <property type="component" value="Chromosome"/>
</dbReference>
<keyword evidence="6" id="KW-1133">Transmembrane helix</keyword>
<dbReference type="SMART" id="SM00283">
    <property type="entry name" value="MA"/>
    <property type="match status" value="1"/>
</dbReference>
<dbReference type="PANTHER" id="PTHR32089:SF112">
    <property type="entry name" value="LYSOZYME-LIKE PROTEIN-RELATED"/>
    <property type="match status" value="1"/>
</dbReference>
<dbReference type="Proteomes" id="UP001277471">
    <property type="component" value="Unassembled WGS sequence"/>
</dbReference>
<evidence type="ECO:0000259" key="7">
    <source>
        <dbReference type="PROSITE" id="PS50111"/>
    </source>
</evidence>
<dbReference type="InterPro" id="IPR024478">
    <property type="entry name" value="HlyB_4HB_MCP"/>
</dbReference>
<comment type="subcellular location">
    <subcellularLocation>
        <location evidence="1">Cell inner membrane</location>
        <topology evidence="1">Multi-pass membrane protein</topology>
    </subcellularLocation>
</comment>
<evidence type="ECO:0000313" key="11">
    <source>
        <dbReference type="EMBL" id="QCO08409.1"/>
    </source>
</evidence>
<evidence type="ECO:0000259" key="8">
    <source>
        <dbReference type="PROSITE" id="PS50192"/>
    </source>
</evidence>
<dbReference type="PROSITE" id="PS50111">
    <property type="entry name" value="CHEMOTAXIS_TRANSDUC_2"/>
    <property type="match status" value="1"/>
</dbReference>
<keyword evidence="6" id="KW-0812">Transmembrane</keyword>
<dbReference type="AlphaFoldDB" id="A0A0P0F8Y0"/>
<dbReference type="GO" id="GO:0007165">
    <property type="term" value="P:signal transduction"/>
    <property type="evidence" value="ECO:0007669"/>
    <property type="project" value="UniProtKB-KW"/>
</dbReference>
<feature type="domain" description="Methyl-accepting transducer" evidence="7">
    <location>
        <begin position="307"/>
        <end position="543"/>
    </location>
</feature>
<name>A0A0P0F8Y0_AZOBR</name>
<organism evidence="11 12">
    <name type="scientific">Azospirillum brasilense</name>
    <dbReference type="NCBI Taxonomy" id="192"/>
    <lineage>
        <taxon>Bacteria</taxon>
        <taxon>Pseudomonadati</taxon>
        <taxon>Pseudomonadota</taxon>
        <taxon>Alphaproteobacteria</taxon>
        <taxon>Rhodospirillales</taxon>
        <taxon>Azospirillaceae</taxon>
        <taxon>Azospirillum</taxon>
    </lineage>
</organism>
<dbReference type="GO" id="GO:0006935">
    <property type="term" value="P:chemotaxis"/>
    <property type="evidence" value="ECO:0007669"/>
    <property type="project" value="InterPro"/>
</dbReference>
<dbReference type="PANTHER" id="PTHR32089">
    <property type="entry name" value="METHYL-ACCEPTING CHEMOTAXIS PROTEIN MCPB"/>
    <property type="match status" value="1"/>
</dbReference>
<dbReference type="SMART" id="SM00304">
    <property type="entry name" value="HAMP"/>
    <property type="match status" value="1"/>
</dbReference>
<keyword evidence="3 5" id="KW-0807">Transducer</keyword>
<proteinExistence type="inferred from homology"/>
<protein>
    <submittedName>
        <fullName evidence="11">HAMP domain-containing protein</fullName>
    </submittedName>
    <submittedName>
        <fullName evidence="10">Methyl-accepting chemotaxis protein</fullName>
    </submittedName>
</protein>
<dbReference type="EMBL" id="CP032339">
    <property type="protein sequence ID" value="QCO08409.1"/>
    <property type="molecule type" value="Genomic_DNA"/>
</dbReference>
<dbReference type="GO" id="GO:0005886">
    <property type="term" value="C:plasma membrane"/>
    <property type="evidence" value="ECO:0007669"/>
    <property type="project" value="UniProtKB-SubCell"/>
</dbReference>
<dbReference type="Pfam" id="PF00015">
    <property type="entry name" value="MCPsignal"/>
    <property type="match status" value="1"/>
</dbReference>
<dbReference type="EMBL" id="JAWXYC010000004">
    <property type="protein sequence ID" value="MDX5954591.1"/>
    <property type="molecule type" value="Genomic_DNA"/>
</dbReference>
<dbReference type="InterPro" id="IPR004089">
    <property type="entry name" value="MCPsignal_dom"/>
</dbReference>
<evidence type="ECO:0000256" key="6">
    <source>
        <dbReference type="SAM" id="Phobius"/>
    </source>
</evidence>
<dbReference type="GeneID" id="56452539"/>
<evidence type="ECO:0000256" key="4">
    <source>
        <dbReference type="ARBA" id="ARBA00029447"/>
    </source>
</evidence>
<keyword evidence="2" id="KW-1003">Cell membrane</keyword>
<evidence type="ECO:0000256" key="1">
    <source>
        <dbReference type="ARBA" id="ARBA00004429"/>
    </source>
</evidence>
<accession>A0A0P0F8Y0</accession>
<comment type="similarity">
    <text evidence="4">Belongs to the methyl-accepting chemotaxis (MCP) protein family.</text>
</comment>
<dbReference type="KEGG" id="abf:AMK58_10565"/>
<evidence type="ECO:0000313" key="13">
    <source>
        <dbReference type="Proteomes" id="UP001277471"/>
    </source>
</evidence>
<keyword evidence="2" id="KW-0997">Cell inner membrane</keyword>
<dbReference type="RefSeq" id="WP_059398873.1">
    <property type="nucleotide sequence ID" value="NZ_CP012914.1"/>
</dbReference>
<evidence type="ECO:0000313" key="10">
    <source>
        <dbReference type="EMBL" id="MDX5954591.1"/>
    </source>
</evidence>
<evidence type="ECO:0000256" key="5">
    <source>
        <dbReference type="PROSITE-ProRule" id="PRU00284"/>
    </source>
</evidence>
<keyword evidence="6" id="KW-0472">Membrane</keyword>
<dbReference type="SUPFAM" id="SSF58104">
    <property type="entry name" value="Methyl-accepting chemotaxis protein (MCP) signaling domain"/>
    <property type="match status" value="1"/>
</dbReference>
<dbReference type="CDD" id="cd06225">
    <property type="entry name" value="HAMP"/>
    <property type="match status" value="1"/>
</dbReference>
<dbReference type="PROSITE" id="PS50885">
    <property type="entry name" value="HAMP"/>
    <property type="match status" value="1"/>
</dbReference>
<dbReference type="Gene3D" id="6.10.340.10">
    <property type="match status" value="1"/>
</dbReference>
<evidence type="ECO:0000313" key="12">
    <source>
        <dbReference type="Proteomes" id="UP000298774"/>
    </source>
</evidence>
<reference evidence="10 13" key="2">
    <citation type="submission" date="2023-11" db="EMBL/GenBank/DDBJ databases">
        <title>MicrobeMod: A computational toolkit for identifying prokaryotic methylation and restriction-modification with nanopore sequencing.</title>
        <authorList>
            <person name="Crits-Christoph A."/>
            <person name="Kang S.C."/>
            <person name="Lee H."/>
            <person name="Ostrov N."/>
        </authorList>
    </citation>
    <scope>NUCLEOTIDE SEQUENCE [LARGE SCALE GENOMIC DNA]</scope>
    <source>
        <strain evidence="10 13">ATCC 29145</strain>
    </source>
</reference>
<feature type="domain" description="T-SNARE coiled-coil homology" evidence="8">
    <location>
        <begin position="459"/>
        <end position="521"/>
    </location>
</feature>
<evidence type="ECO:0000256" key="2">
    <source>
        <dbReference type="ARBA" id="ARBA00022519"/>
    </source>
</evidence>
<dbReference type="InterPro" id="IPR000727">
    <property type="entry name" value="T_SNARE_dom"/>
</dbReference>
<evidence type="ECO:0000256" key="3">
    <source>
        <dbReference type="ARBA" id="ARBA00023224"/>
    </source>
</evidence>
<dbReference type="Pfam" id="PF00672">
    <property type="entry name" value="HAMP"/>
    <property type="match status" value="1"/>
</dbReference>
<dbReference type="InterPro" id="IPR004090">
    <property type="entry name" value="Chemotax_Me-accpt_rcpt"/>
</dbReference>
<dbReference type="GO" id="GO:0004888">
    <property type="term" value="F:transmembrane signaling receptor activity"/>
    <property type="evidence" value="ECO:0007669"/>
    <property type="project" value="InterPro"/>
</dbReference>
<evidence type="ECO:0000259" key="9">
    <source>
        <dbReference type="PROSITE" id="PS50885"/>
    </source>
</evidence>
<gene>
    <name evidence="11" type="ORF">D3868_04745</name>
    <name evidence="10" type="ORF">SIM66_25830</name>
</gene>
<reference evidence="11 12" key="1">
    <citation type="submission" date="2018-09" db="EMBL/GenBank/DDBJ databases">
        <title>Whole genome based analysis of evolution and adaptive divergence in Indian and Brazilian strains of Azospirillum brasilense.</title>
        <authorList>
            <person name="Singh C."/>
            <person name="Tripathi A.K."/>
        </authorList>
    </citation>
    <scope>NUCLEOTIDE SEQUENCE [LARGE SCALE GENOMIC DNA]</scope>
    <source>
        <strain evidence="11 12">MTCC4038</strain>
    </source>
</reference>
<feature type="transmembrane region" description="Helical" evidence="6">
    <location>
        <begin position="193"/>
        <end position="216"/>
    </location>
</feature>
<dbReference type="Pfam" id="PF12729">
    <property type="entry name" value="4HB_MCP_1"/>
    <property type="match status" value="1"/>
</dbReference>
<sequence>MSVLSNITIKAKIVSSFSILVMFIIALGLFSIDRISTVNDAGKDIRDNWLPSVGEIARMTDYFEFYRILESAHILSTEPAQQAEEEKTMAATLENFQDAVRKYESMLTPGYETETFQKLMGHWERYQELSHRKLLPLSRDDRNNEATALYKGESRVEFRKAQGLMRDLIQFNIRNGRIAADQGEATYGSSKTLLIVAISVVTLLGAMMGLAIIAGVSKPIQQLTGVMNRLAGRELTVTVDGAQRKDELGAMARAVQVFKDGLIEADRLAAVQAEEQATKQRRSEAVERLVNRFGDSSAASLRTVAAAASELDATAHSMTSMAERTNIQATTVQAAAEQTSANVQTVASATEEMASSIREIATQVSRSSQIAGQAVEQATRTNETVRGLVEAAQKIGEVVSLITNIASQTNLLALNATIEAARAGEAGKGFAVVAGEVKHLASQTAKATDEIAAQIAAIQGATDGAVRDISAIGGIIGQINDISTAIAAAIEEQGAATNEISRNVQEAATGTHQVSGSITEVTLAAGETGAAAGQVMSASGELARQSETLRKEIESFLAEIKAA</sequence>
<feature type="domain" description="HAMP" evidence="9">
    <location>
        <begin position="214"/>
        <end position="267"/>
    </location>
</feature>
<dbReference type="Gene3D" id="1.10.287.950">
    <property type="entry name" value="Methyl-accepting chemotaxis protein"/>
    <property type="match status" value="1"/>
</dbReference>
<dbReference type="InterPro" id="IPR003660">
    <property type="entry name" value="HAMP_dom"/>
</dbReference>